<evidence type="ECO:0008006" key="9">
    <source>
        <dbReference type="Google" id="ProtNLM"/>
    </source>
</evidence>
<dbReference type="PANTHER" id="PTHR30474">
    <property type="entry name" value="CELL CYCLE PROTEIN"/>
    <property type="match status" value="1"/>
</dbReference>
<evidence type="ECO:0000256" key="1">
    <source>
        <dbReference type="ARBA" id="ARBA00004141"/>
    </source>
</evidence>
<evidence type="ECO:0000256" key="3">
    <source>
        <dbReference type="ARBA" id="ARBA00022960"/>
    </source>
</evidence>
<feature type="non-terminal residue" evidence="8">
    <location>
        <position position="276"/>
    </location>
</feature>
<dbReference type="GO" id="GO:0005886">
    <property type="term" value="C:plasma membrane"/>
    <property type="evidence" value="ECO:0007669"/>
    <property type="project" value="TreeGrafter"/>
</dbReference>
<feature type="transmembrane region" description="Helical" evidence="7">
    <location>
        <begin position="196"/>
        <end position="214"/>
    </location>
</feature>
<dbReference type="EMBL" id="BARS01009363">
    <property type="protein sequence ID" value="GAF73599.1"/>
    <property type="molecule type" value="Genomic_DNA"/>
</dbReference>
<protein>
    <recommendedName>
        <fullName evidence="9">Cell cycle protein</fullName>
    </recommendedName>
</protein>
<evidence type="ECO:0000256" key="6">
    <source>
        <dbReference type="SAM" id="MobiDB-lite"/>
    </source>
</evidence>
<keyword evidence="3" id="KW-0133">Cell shape</keyword>
<dbReference type="GO" id="GO:0008360">
    <property type="term" value="P:regulation of cell shape"/>
    <property type="evidence" value="ECO:0007669"/>
    <property type="project" value="UniProtKB-KW"/>
</dbReference>
<evidence type="ECO:0000313" key="8">
    <source>
        <dbReference type="EMBL" id="GAF73599.1"/>
    </source>
</evidence>
<dbReference type="Pfam" id="PF01098">
    <property type="entry name" value="FTSW_RODA_SPOVE"/>
    <property type="match status" value="1"/>
</dbReference>
<accession>X0RXQ3</accession>
<evidence type="ECO:0000256" key="4">
    <source>
        <dbReference type="ARBA" id="ARBA00022989"/>
    </source>
</evidence>
<keyword evidence="2 7" id="KW-0812">Transmembrane</keyword>
<dbReference type="GO" id="GO:0015648">
    <property type="term" value="F:lipid-linked peptidoglycan transporter activity"/>
    <property type="evidence" value="ECO:0007669"/>
    <property type="project" value="TreeGrafter"/>
</dbReference>
<evidence type="ECO:0000256" key="5">
    <source>
        <dbReference type="ARBA" id="ARBA00023136"/>
    </source>
</evidence>
<feature type="compositionally biased region" description="Basic and acidic residues" evidence="6">
    <location>
        <begin position="248"/>
        <end position="258"/>
    </location>
</feature>
<dbReference type="GO" id="GO:0032153">
    <property type="term" value="C:cell division site"/>
    <property type="evidence" value="ECO:0007669"/>
    <property type="project" value="TreeGrafter"/>
</dbReference>
<feature type="transmembrane region" description="Helical" evidence="7">
    <location>
        <begin position="50"/>
        <end position="69"/>
    </location>
</feature>
<evidence type="ECO:0000256" key="7">
    <source>
        <dbReference type="SAM" id="Phobius"/>
    </source>
</evidence>
<organism evidence="8">
    <name type="scientific">marine sediment metagenome</name>
    <dbReference type="NCBI Taxonomy" id="412755"/>
    <lineage>
        <taxon>unclassified sequences</taxon>
        <taxon>metagenomes</taxon>
        <taxon>ecological metagenomes</taxon>
    </lineage>
</organism>
<dbReference type="PANTHER" id="PTHR30474:SF1">
    <property type="entry name" value="PEPTIDOGLYCAN GLYCOSYLTRANSFERASE MRDB"/>
    <property type="match status" value="1"/>
</dbReference>
<sequence length="276" mass="30287">MLRADYFYRFPWLLLAAALGLSGLGIAGIYAATAGGEGDPFWGTPAGRQAVFLGAAMAVFVLALVPSYVRLAKYSYALYAVSLLALVVLAGMRNRGWTIPRFIYPTNYAYSWLNIPGTSLKLQPSELMKIAFILSLAYYLRFRKNYRTFTGLLVPFVMALVPTALILYQPDLGTAMLFLPILFLMLFAAGARGKHLVAIMAMGLAMVPVFYSSMRGYQRMRIDSWLLHGCAERMHFAMAPKPNGDGGAADKKNADTDKPSAAANRAPVSRLARMTD</sequence>
<gene>
    <name evidence="8" type="ORF">S01H1_17622</name>
</gene>
<reference evidence="8" key="1">
    <citation type="journal article" date="2014" name="Front. Microbiol.">
        <title>High frequency of phylogenetically diverse reductive dehalogenase-homologous genes in deep subseafloor sedimentary metagenomes.</title>
        <authorList>
            <person name="Kawai M."/>
            <person name="Futagami T."/>
            <person name="Toyoda A."/>
            <person name="Takaki Y."/>
            <person name="Nishi S."/>
            <person name="Hori S."/>
            <person name="Arai W."/>
            <person name="Tsubouchi T."/>
            <person name="Morono Y."/>
            <person name="Uchiyama I."/>
            <person name="Ito T."/>
            <person name="Fujiyama A."/>
            <person name="Inagaki F."/>
            <person name="Takami H."/>
        </authorList>
    </citation>
    <scope>NUCLEOTIDE SEQUENCE</scope>
    <source>
        <strain evidence="8">Expedition CK06-06</strain>
    </source>
</reference>
<comment type="subcellular location">
    <subcellularLocation>
        <location evidence="1">Membrane</location>
        <topology evidence="1">Multi-pass membrane protein</topology>
    </subcellularLocation>
</comment>
<feature type="transmembrane region" description="Helical" evidence="7">
    <location>
        <begin position="174"/>
        <end position="191"/>
    </location>
</feature>
<feature type="transmembrane region" description="Helical" evidence="7">
    <location>
        <begin position="149"/>
        <end position="168"/>
    </location>
</feature>
<dbReference type="AlphaFoldDB" id="X0RXQ3"/>
<comment type="caution">
    <text evidence="8">The sequence shown here is derived from an EMBL/GenBank/DDBJ whole genome shotgun (WGS) entry which is preliminary data.</text>
</comment>
<proteinExistence type="predicted"/>
<keyword evidence="4 7" id="KW-1133">Transmembrane helix</keyword>
<evidence type="ECO:0000256" key="2">
    <source>
        <dbReference type="ARBA" id="ARBA00022692"/>
    </source>
</evidence>
<feature type="transmembrane region" description="Helical" evidence="7">
    <location>
        <begin position="76"/>
        <end position="92"/>
    </location>
</feature>
<feature type="region of interest" description="Disordered" evidence="6">
    <location>
        <begin position="241"/>
        <end position="276"/>
    </location>
</feature>
<keyword evidence="5 7" id="KW-0472">Membrane</keyword>
<name>X0RXQ3_9ZZZZ</name>
<dbReference type="InterPro" id="IPR001182">
    <property type="entry name" value="FtsW/RodA"/>
</dbReference>
<dbReference type="GO" id="GO:0051301">
    <property type="term" value="P:cell division"/>
    <property type="evidence" value="ECO:0007669"/>
    <property type="project" value="InterPro"/>
</dbReference>